<name>A0A9W8TPC3_9PEZI</name>
<dbReference type="AlphaFoldDB" id="A0A9W8TPC3"/>
<keyword evidence="3" id="KW-1185">Reference proteome</keyword>
<protein>
    <submittedName>
        <fullName evidence="2">Uncharacterized protein</fullName>
    </submittedName>
</protein>
<evidence type="ECO:0000313" key="3">
    <source>
        <dbReference type="Proteomes" id="UP001148614"/>
    </source>
</evidence>
<dbReference type="Proteomes" id="UP001148614">
    <property type="component" value="Unassembled WGS sequence"/>
</dbReference>
<feature type="region of interest" description="Disordered" evidence="1">
    <location>
        <begin position="103"/>
        <end position="192"/>
    </location>
</feature>
<sequence length="209" mass="22387">MMEKKPMRQLKARPNSRVPEGTIAAATAEGLPAGFLNAVESRLRETEEALFYALSELHEGNIEDRAYAGLSYPRASSQNKSKMMEKWAKLPLGDRAQAKAWFLSQRLGGDEEEEESPTNLTLAAPRSGVQQKAASSSSSTPGGIKSAPAESGRRGGDMTPPSPRLASPLLDSSMAVPASHTHPRSHGWDTLAEKPTTAAAIFDIDDISS</sequence>
<accession>A0A9W8TPC3</accession>
<proteinExistence type="predicted"/>
<dbReference type="VEuPathDB" id="FungiDB:F4678DRAFT_224120"/>
<evidence type="ECO:0000256" key="1">
    <source>
        <dbReference type="SAM" id="MobiDB-lite"/>
    </source>
</evidence>
<gene>
    <name evidence="2" type="ORF">NPX13_g4224</name>
</gene>
<dbReference type="EMBL" id="JANPWZ010000582">
    <property type="protein sequence ID" value="KAJ3574870.1"/>
    <property type="molecule type" value="Genomic_DNA"/>
</dbReference>
<comment type="caution">
    <text evidence="2">The sequence shown here is derived from an EMBL/GenBank/DDBJ whole genome shotgun (WGS) entry which is preliminary data.</text>
</comment>
<reference evidence="2" key="1">
    <citation type="submission" date="2022-07" db="EMBL/GenBank/DDBJ databases">
        <title>Genome Sequence of Xylaria arbuscula.</title>
        <authorList>
            <person name="Buettner E."/>
        </authorList>
    </citation>
    <scope>NUCLEOTIDE SEQUENCE</scope>
    <source>
        <strain evidence="2">VT107</strain>
    </source>
</reference>
<organism evidence="2 3">
    <name type="scientific">Xylaria arbuscula</name>
    <dbReference type="NCBI Taxonomy" id="114810"/>
    <lineage>
        <taxon>Eukaryota</taxon>
        <taxon>Fungi</taxon>
        <taxon>Dikarya</taxon>
        <taxon>Ascomycota</taxon>
        <taxon>Pezizomycotina</taxon>
        <taxon>Sordariomycetes</taxon>
        <taxon>Xylariomycetidae</taxon>
        <taxon>Xylariales</taxon>
        <taxon>Xylariaceae</taxon>
        <taxon>Xylaria</taxon>
    </lineage>
</organism>
<evidence type="ECO:0000313" key="2">
    <source>
        <dbReference type="EMBL" id="KAJ3574870.1"/>
    </source>
</evidence>